<dbReference type="Gene3D" id="3.10.100.10">
    <property type="entry name" value="Mannose-Binding Protein A, subunit A"/>
    <property type="match status" value="2"/>
</dbReference>
<organism evidence="3 4">
    <name type="scientific">Chilo suppressalis</name>
    <name type="common">Asiatic rice borer moth</name>
    <dbReference type="NCBI Taxonomy" id="168631"/>
    <lineage>
        <taxon>Eukaryota</taxon>
        <taxon>Metazoa</taxon>
        <taxon>Ecdysozoa</taxon>
        <taxon>Arthropoda</taxon>
        <taxon>Hexapoda</taxon>
        <taxon>Insecta</taxon>
        <taxon>Pterygota</taxon>
        <taxon>Neoptera</taxon>
        <taxon>Endopterygota</taxon>
        <taxon>Lepidoptera</taxon>
        <taxon>Glossata</taxon>
        <taxon>Ditrysia</taxon>
        <taxon>Pyraloidea</taxon>
        <taxon>Crambidae</taxon>
        <taxon>Crambinae</taxon>
        <taxon>Chilo</taxon>
    </lineage>
</organism>
<dbReference type="Proteomes" id="UP001153292">
    <property type="component" value="Chromosome 10"/>
</dbReference>
<proteinExistence type="predicted"/>
<dbReference type="CDD" id="cd00037">
    <property type="entry name" value="CLECT"/>
    <property type="match status" value="2"/>
</dbReference>
<accession>A0ABN8AYT6</accession>
<dbReference type="InterPro" id="IPR016187">
    <property type="entry name" value="CTDL_fold"/>
</dbReference>
<keyword evidence="1" id="KW-1015">Disulfide bond</keyword>
<evidence type="ECO:0000313" key="4">
    <source>
        <dbReference type="Proteomes" id="UP001153292"/>
    </source>
</evidence>
<dbReference type="SMART" id="SM00034">
    <property type="entry name" value="CLECT"/>
    <property type="match status" value="2"/>
</dbReference>
<evidence type="ECO:0000259" key="2">
    <source>
        <dbReference type="PROSITE" id="PS50041"/>
    </source>
</evidence>
<dbReference type="PANTHER" id="PTHR22803">
    <property type="entry name" value="MANNOSE, PHOSPHOLIPASE, LECTIN RECEPTOR RELATED"/>
    <property type="match status" value="1"/>
</dbReference>
<protein>
    <recommendedName>
        <fullName evidence="2">C-type lectin domain-containing protein</fullName>
    </recommendedName>
</protein>
<dbReference type="PROSITE" id="PS00615">
    <property type="entry name" value="C_TYPE_LECTIN_1"/>
    <property type="match status" value="1"/>
</dbReference>
<feature type="domain" description="C-type lectin" evidence="2">
    <location>
        <begin position="59"/>
        <end position="170"/>
    </location>
</feature>
<dbReference type="Pfam" id="PF00059">
    <property type="entry name" value="Lectin_C"/>
    <property type="match status" value="2"/>
</dbReference>
<dbReference type="InterPro" id="IPR050111">
    <property type="entry name" value="C-type_lectin/snaclec_domain"/>
</dbReference>
<dbReference type="InterPro" id="IPR016186">
    <property type="entry name" value="C-type_lectin-like/link_sf"/>
</dbReference>
<keyword evidence="4" id="KW-1185">Reference proteome</keyword>
<dbReference type="SUPFAM" id="SSF56436">
    <property type="entry name" value="C-type lectin-like"/>
    <property type="match status" value="2"/>
</dbReference>
<evidence type="ECO:0000256" key="1">
    <source>
        <dbReference type="ARBA" id="ARBA00023157"/>
    </source>
</evidence>
<dbReference type="InterPro" id="IPR018378">
    <property type="entry name" value="C-type_lectin_CS"/>
</dbReference>
<dbReference type="InterPro" id="IPR001304">
    <property type="entry name" value="C-type_lectin-like"/>
</dbReference>
<evidence type="ECO:0000313" key="3">
    <source>
        <dbReference type="EMBL" id="CAH0398088.1"/>
    </source>
</evidence>
<feature type="domain" description="C-type lectin" evidence="2">
    <location>
        <begin position="195"/>
        <end position="324"/>
    </location>
</feature>
<sequence length="337" mass="38424">MGNWELQLRKENWHKMGHLSIGNVLLIYNVWMAATQNKILVHSEFRPDYTYYPEAGGWFKVHKVPTNWNEAKLKCYFEGANLASPVNDHVYAVMRSLMLVQTGPVFTGVHVLDPAEEFKSIEGVPLQQLRIQWAKGEPNNLNNEEHSLAILADGTFADVRSDKVLPYICYRKETGNEIRSKDCGTFAEGYELDPASTSCYKYHYDCVRWHRASMICAAEGAHLLILNSAREAQLMIDKFSKRPINCNGNTVRHAAAFVHIGFHNVGFERSFWFTVDGKRIEESGYSQWSDGEPNVLTESCGAVNRNHLGLYDIDCSERVPFICEITDPKTVFKTNDY</sequence>
<dbReference type="EMBL" id="OU963903">
    <property type="protein sequence ID" value="CAH0398088.1"/>
    <property type="molecule type" value="Genomic_DNA"/>
</dbReference>
<name>A0ABN8AYT6_CHISP</name>
<reference evidence="3" key="1">
    <citation type="submission" date="2021-12" db="EMBL/GenBank/DDBJ databases">
        <authorList>
            <person name="King R."/>
        </authorList>
    </citation>
    <scope>NUCLEOTIDE SEQUENCE</scope>
</reference>
<gene>
    <name evidence="3" type="ORF">CHILSU_LOCUS1197</name>
</gene>
<dbReference type="PROSITE" id="PS50041">
    <property type="entry name" value="C_TYPE_LECTIN_2"/>
    <property type="match status" value="2"/>
</dbReference>